<dbReference type="AlphaFoldDB" id="A0A2T7VYX8"/>
<dbReference type="EMBL" id="QDFT01000063">
    <property type="protein sequence ID" value="PVE62024.1"/>
    <property type="molecule type" value="Genomic_DNA"/>
</dbReference>
<reference evidence="2 3" key="1">
    <citation type="submission" date="2018-04" db="EMBL/GenBank/DDBJ databases">
        <authorList>
            <person name="Go L.Y."/>
            <person name="Mitchell J.A."/>
        </authorList>
    </citation>
    <scope>NUCLEOTIDE SEQUENCE [LARGE SCALE GENOMIC DNA]</scope>
    <source>
        <strain evidence="2 3">TPD7010</strain>
    </source>
</reference>
<dbReference type="Pfam" id="PF18864">
    <property type="entry name" value="AbiTii"/>
    <property type="match status" value="1"/>
</dbReference>
<dbReference type="InterPro" id="IPR041304">
    <property type="entry name" value="AbiTii"/>
</dbReference>
<protein>
    <recommendedName>
        <fullName evidence="1">AbiTii domain-containing protein</fullName>
    </recommendedName>
</protein>
<accession>A0A2T7VYX8</accession>
<dbReference type="RefSeq" id="WP_116538542.1">
    <property type="nucleotide sequence ID" value="NZ_QDFT01000063.1"/>
</dbReference>
<sequence>MSILSEIIDGASGDVVGTGTILRKALVVASRLQSSDLKRWVRNELDGYDPKAPETLPSYRGPFAMQADGLFTNEFGTLRARYQLGSNSVADSKVRSYLFDIRLVQPIAELEDLATSPVASGAHPTMAWDQTKVAAWNTLIEAGKVPRPGELHLFSARQTLPQSFLAGIIGQVRTTLLSLALDLEEADPAAGTTEGPTVADPEIADAVRANVIQINNYGSNNPITLDRTSMTTGDATVIHGDVESFVSAAAAYLSSEGLAELQQAATAPPEKRETRLTRVLQRVEDGAIKVATGVGTNVAVANLTTLISLYLGTG</sequence>
<dbReference type="Proteomes" id="UP000244649">
    <property type="component" value="Unassembled WGS sequence"/>
</dbReference>
<evidence type="ECO:0000259" key="1">
    <source>
        <dbReference type="Pfam" id="PF18864"/>
    </source>
</evidence>
<evidence type="ECO:0000313" key="2">
    <source>
        <dbReference type="EMBL" id="PVE62024.1"/>
    </source>
</evidence>
<evidence type="ECO:0000313" key="3">
    <source>
        <dbReference type="Proteomes" id="UP000244649"/>
    </source>
</evidence>
<gene>
    <name evidence="2" type="ORF">DC432_14970</name>
</gene>
<feature type="domain" description="AbiTii" evidence="1">
    <location>
        <begin position="2"/>
        <end position="206"/>
    </location>
</feature>
<name>A0A2T7VYX8_MICTE</name>
<organism evidence="2 3">
    <name type="scientific">Microbacterium testaceum</name>
    <name type="common">Aureobacterium testaceum</name>
    <name type="synonym">Brevibacterium testaceum</name>
    <dbReference type="NCBI Taxonomy" id="2033"/>
    <lineage>
        <taxon>Bacteria</taxon>
        <taxon>Bacillati</taxon>
        <taxon>Actinomycetota</taxon>
        <taxon>Actinomycetes</taxon>
        <taxon>Micrococcales</taxon>
        <taxon>Microbacteriaceae</taxon>
        <taxon>Microbacterium</taxon>
    </lineage>
</organism>
<comment type="caution">
    <text evidence="2">The sequence shown here is derived from an EMBL/GenBank/DDBJ whole genome shotgun (WGS) entry which is preliminary data.</text>
</comment>
<proteinExistence type="predicted"/>